<comment type="caution">
    <text evidence="3">The sequence shown here is derived from an EMBL/GenBank/DDBJ whole genome shotgun (WGS) entry which is preliminary data.</text>
</comment>
<dbReference type="NCBIfam" id="TIGR00252">
    <property type="entry name" value="YraN family protein"/>
    <property type="match status" value="1"/>
</dbReference>
<accession>A0A167EU40</accession>
<dbReference type="PANTHER" id="PTHR34039:SF1">
    <property type="entry name" value="UPF0102 PROTEIN YRAN"/>
    <property type="match status" value="1"/>
</dbReference>
<dbReference type="PATRIC" id="fig|1365253.3.peg.1394"/>
<evidence type="ECO:0000256" key="1">
    <source>
        <dbReference type="ARBA" id="ARBA00006738"/>
    </source>
</evidence>
<proteinExistence type="inferred from homology"/>
<dbReference type="SUPFAM" id="SSF52980">
    <property type="entry name" value="Restriction endonuclease-like"/>
    <property type="match status" value="1"/>
</dbReference>
<evidence type="ECO:0000256" key="2">
    <source>
        <dbReference type="HAMAP-Rule" id="MF_00048"/>
    </source>
</evidence>
<dbReference type="NCBIfam" id="NF009150">
    <property type="entry name" value="PRK12497.1-3"/>
    <property type="match status" value="1"/>
</dbReference>
<organism evidence="3 4">
    <name type="scientific">Pseudoalteromonas luteoviolacea NCIMB 1942</name>
    <dbReference type="NCBI Taxonomy" id="1365253"/>
    <lineage>
        <taxon>Bacteria</taxon>
        <taxon>Pseudomonadati</taxon>
        <taxon>Pseudomonadota</taxon>
        <taxon>Gammaproteobacteria</taxon>
        <taxon>Alteromonadales</taxon>
        <taxon>Pseudoalteromonadaceae</taxon>
        <taxon>Pseudoalteromonas</taxon>
    </lineage>
</organism>
<dbReference type="GO" id="GO:0003676">
    <property type="term" value="F:nucleic acid binding"/>
    <property type="evidence" value="ECO:0007669"/>
    <property type="project" value="InterPro"/>
</dbReference>
<comment type="similarity">
    <text evidence="1 2">Belongs to the UPF0102 family.</text>
</comment>
<dbReference type="EMBL" id="AUXT01000112">
    <property type="protein sequence ID" value="KZN51210.1"/>
    <property type="molecule type" value="Genomic_DNA"/>
</dbReference>
<dbReference type="InterPro" id="IPR011856">
    <property type="entry name" value="tRNA_endonuc-like_dom_sf"/>
</dbReference>
<dbReference type="Proteomes" id="UP000076587">
    <property type="component" value="Unassembled WGS sequence"/>
</dbReference>
<dbReference type="PANTHER" id="PTHR34039">
    <property type="entry name" value="UPF0102 PROTEIN YRAN"/>
    <property type="match status" value="1"/>
</dbReference>
<dbReference type="InterPro" id="IPR011335">
    <property type="entry name" value="Restrct_endonuc-II-like"/>
</dbReference>
<protein>
    <recommendedName>
        <fullName evidence="2">UPF0102 protein N482_00970</fullName>
    </recommendedName>
</protein>
<dbReference type="Pfam" id="PF02021">
    <property type="entry name" value="UPF0102"/>
    <property type="match status" value="1"/>
</dbReference>
<sequence length="121" mass="13989">MLKGLFGNTRAKGQHYEIVAEQYLIKQGLTAVTRNYLCRFGEIDLIMREADTWVFVEVKFRKSKAYGGAVNALSAKKQQCLRRSIYQYTQDYALHNRALRVDFVAIQGDSPHAIQWIKNVF</sequence>
<evidence type="ECO:0000313" key="3">
    <source>
        <dbReference type="EMBL" id="KZN51210.1"/>
    </source>
</evidence>
<dbReference type="AlphaFoldDB" id="A0A167EU40"/>
<dbReference type="InterPro" id="IPR003509">
    <property type="entry name" value="UPF0102_YraN-like"/>
</dbReference>
<name>A0A167EU40_9GAMM</name>
<evidence type="ECO:0000313" key="4">
    <source>
        <dbReference type="Proteomes" id="UP000076587"/>
    </source>
</evidence>
<dbReference type="Gene3D" id="3.40.1350.10">
    <property type="match status" value="1"/>
</dbReference>
<dbReference type="HAMAP" id="MF_00048">
    <property type="entry name" value="UPF0102"/>
    <property type="match status" value="1"/>
</dbReference>
<reference evidence="3 4" key="1">
    <citation type="submission" date="2013-07" db="EMBL/GenBank/DDBJ databases">
        <title>Comparative Genomic and Metabolomic Analysis of Twelve Strains of Pseudoalteromonas luteoviolacea.</title>
        <authorList>
            <person name="Vynne N.G."/>
            <person name="Mansson M."/>
            <person name="Gram L."/>
        </authorList>
    </citation>
    <scope>NUCLEOTIDE SEQUENCE [LARGE SCALE GENOMIC DNA]</scope>
    <source>
        <strain evidence="3 4">NCIMB 1942</strain>
    </source>
</reference>
<dbReference type="OrthoDB" id="9794876at2"/>
<dbReference type="RefSeq" id="WP_063376231.1">
    <property type="nucleotide sequence ID" value="NZ_AUXT01000112.1"/>
</dbReference>
<gene>
    <name evidence="3" type="ORF">N482_00970</name>
</gene>